<evidence type="ECO:0000313" key="1">
    <source>
        <dbReference type="EMBL" id="PYF06805.1"/>
    </source>
</evidence>
<keyword evidence="2" id="KW-1185">Reference proteome</keyword>
<gene>
    <name evidence="1" type="ORF">BJ095_10739</name>
</gene>
<dbReference type="EMBL" id="QJTJ01000007">
    <property type="protein sequence ID" value="PYF06805.1"/>
    <property type="molecule type" value="Genomic_DNA"/>
</dbReference>
<organism evidence="1 2">
    <name type="scientific">Ureibacillus chungkukjangi</name>
    <dbReference type="NCBI Taxonomy" id="1202712"/>
    <lineage>
        <taxon>Bacteria</taxon>
        <taxon>Bacillati</taxon>
        <taxon>Bacillota</taxon>
        <taxon>Bacilli</taxon>
        <taxon>Bacillales</taxon>
        <taxon>Caryophanaceae</taxon>
        <taxon>Ureibacillus</taxon>
    </lineage>
</organism>
<dbReference type="RefSeq" id="WP_248283769.1">
    <property type="nucleotide sequence ID" value="NZ_PYWJ01000009.1"/>
</dbReference>
<dbReference type="PROSITE" id="PS51257">
    <property type="entry name" value="PROKAR_LIPOPROTEIN"/>
    <property type="match status" value="1"/>
</dbReference>
<name>A0A318TXP6_9BACL</name>
<reference evidence="1 2" key="1">
    <citation type="submission" date="2018-06" db="EMBL/GenBank/DDBJ databases">
        <title>Genomic Encyclopedia of Archaeal and Bacterial Type Strains, Phase II (KMG-II): from individual species to whole genera.</title>
        <authorList>
            <person name="Goeker M."/>
        </authorList>
    </citation>
    <scope>NUCLEOTIDE SEQUENCE [LARGE SCALE GENOMIC DNA]</scope>
    <source>
        <strain evidence="1 2">KACC 16626</strain>
    </source>
</reference>
<dbReference type="AlphaFoldDB" id="A0A318TXP6"/>
<accession>A0A318TXP6</accession>
<sequence length="190" mass="22072">MKRIKKFGFLLIILTVVLLAGCVKEETLEEYFHKEMTKNLDAEVVKETNYSYALVHQELNVVHENDGIAIFTQNSTDGEQIYIAYMEKEKGIWNWRQSRGAEWDTPVKWSAMHQSPYIYSGAISDNAIKKVYAGDIQAKIIQIEGDKRFWYANSSEKDVEVKMEMLDGTQQVVDKVDVEMLKNWNFEDSE</sequence>
<proteinExistence type="predicted"/>
<evidence type="ECO:0000313" key="2">
    <source>
        <dbReference type="Proteomes" id="UP000247416"/>
    </source>
</evidence>
<comment type="caution">
    <text evidence="1">The sequence shown here is derived from an EMBL/GenBank/DDBJ whole genome shotgun (WGS) entry which is preliminary data.</text>
</comment>
<protein>
    <submittedName>
        <fullName evidence="1">Uncharacterized protein</fullName>
    </submittedName>
</protein>
<dbReference type="Proteomes" id="UP000247416">
    <property type="component" value="Unassembled WGS sequence"/>
</dbReference>